<dbReference type="EMBL" id="JACOGI010000001">
    <property type="protein sequence ID" value="MBC3515897.1"/>
    <property type="molecule type" value="Genomic_DNA"/>
</dbReference>
<comment type="caution">
    <text evidence="1">The sequence shown here is derived from an EMBL/GenBank/DDBJ whole genome shotgun (WGS) entry which is preliminary data.</text>
</comment>
<protein>
    <submittedName>
        <fullName evidence="1">Radical SAM protein</fullName>
    </submittedName>
</protein>
<evidence type="ECO:0000313" key="1">
    <source>
        <dbReference type="EMBL" id="MBC3515897.1"/>
    </source>
</evidence>
<name>A0A8J6LYL7_9FIRM</name>
<proteinExistence type="predicted"/>
<sequence>MQRYSVIPGHHARELVLLKGGPCAWGRCAFCDYIRDNSTDELLCDRVNASVLARVTGQTGQLEVINSGSVFELTPGTMAALRRVVEQKQIKKLYFECHWSYRHRLQEVRDYFGVPIVFKCGIETFDDDFRNRVLKKGIVYDDLQEVRRYFDSVCLLVGIQGQTKEMLDRDVKILLEHFPLGCINVFCENSTDVRADAQLAQWFCQKYAHLQNDPRIDFLTDNTDFGVG</sequence>
<evidence type="ECO:0000313" key="2">
    <source>
        <dbReference type="Proteomes" id="UP000597668"/>
    </source>
</evidence>
<dbReference type="Proteomes" id="UP000597668">
    <property type="component" value="Unassembled WGS sequence"/>
</dbReference>
<keyword evidence="2" id="KW-1185">Reference proteome</keyword>
<dbReference type="AlphaFoldDB" id="A0A8J6LYL7"/>
<dbReference type="RefSeq" id="WP_105204439.1">
    <property type="nucleotide sequence ID" value="NZ_JACOGI010000001.1"/>
</dbReference>
<reference evidence="1" key="1">
    <citation type="submission" date="2020-08" db="EMBL/GenBank/DDBJ databases">
        <authorList>
            <person name="Liu C."/>
            <person name="Sun Q."/>
        </authorList>
    </citation>
    <scope>NUCLEOTIDE SEQUENCE</scope>
    <source>
        <strain evidence="1">NSJ-65</strain>
    </source>
</reference>
<gene>
    <name evidence="1" type="ORF">H8K20_05745</name>
</gene>
<organism evidence="1 2">
    <name type="scientific">Neobittarella massiliensis</name>
    <name type="common">ex Bilen et al. 2018</name>
    <dbReference type="NCBI Taxonomy" id="2041842"/>
    <lineage>
        <taxon>Bacteria</taxon>
        <taxon>Bacillati</taxon>
        <taxon>Bacillota</taxon>
        <taxon>Clostridia</taxon>
        <taxon>Eubacteriales</taxon>
        <taxon>Oscillospiraceae</taxon>
        <taxon>Neobittarella (ex Bilen et al. 2018)</taxon>
    </lineage>
</organism>
<dbReference type="OrthoDB" id="5321814at2"/>
<accession>A0A8J6LYL7</accession>